<dbReference type="PANTHER" id="PTHR13696:SF96">
    <property type="entry name" value="COBQ_COBB_MIND_PARA NUCLEOTIDE BINDING DOMAIN-CONTAINING PROTEIN"/>
    <property type="match status" value="1"/>
</dbReference>
<reference evidence="2 3" key="1">
    <citation type="submission" date="2020-09" db="EMBL/GenBank/DDBJ databases">
        <title>Novel species of Mucilaginibacter isolated from a glacier on the Tibetan Plateau.</title>
        <authorList>
            <person name="Liu Q."/>
            <person name="Xin Y.-H."/>
        </authorList>
    </citation>
    <scope>NUCLEOTIDE SEQUENCE [LARGE SCALE GENOMIC DNA]</scope>
    <source>
        <strain evidence="2 3">CGMCC 1.13878</strain>
    </source>
</reference>
<proteinExistence type="predicted"/>
<name>A0ABR7X5M2_9SPHI</name>
<dbReference type="InterPro" id="IPR050678">
    <property type="entry name" value="DNA_Partitioning_ATPase"/>
</dbReference>
<dbReference type="RefSeq" id="WP_191175724.1">
    <property type="nucleotide sequence ID" value="NZ_JACWMW010000002.1"/>
</dbReference>
<dbReference type="InterPro" id="IPR027417">
    <property type="entry name" value="P-loop_NTPase"/>
</dbReference>
<dbReference type="PANTHER" id="PTHR13696">
    <property type="entry name" value="P-LOOP CONTAINING NUCLEOSIDE TRIPHOSPHATE HYDROLASE"/>
    <property type="match status" value="1"/>
</dbReference>
<dbReference type="Gene3D" id="3.40.50.300">
    <property type="entry name" value="P-loop containing nucleotide triphosphate hydrolases"/>
    <property type="match status" value="1"/>
</dbReference>
<organism evidence="2 3">
    <name type="scientific">Mucilaginibacter rigui</name>
    <dbReference type="NCBI Taxonomy" id="534635"/>
    <lineage>
        <taxon>Bacteria</taxon>
        <taxon>Pseudomonadati</taxon>
        <taxon>Bacteroidota</taxon>
        <taxon>Sphingobacteriia</taxon>
        <taxon>Sphingobacteriales</taxon>
        <taxon>Sphingobacteriaceae</taxon>
        <taxon>Mucilaginibacter</taxon>
    </lineage>
</organism>
<comment type="caution">
    <text evidence="2">The sequence shown here is derived from an EMBL/GenBank/DDBJ whole genome shotgun (WGS) entry which is preliminary data.</text>
</comment>
<protein>
    <submittedName>
        <fullName evidence="2">ParA family protein</fullName>
    </submittedName>
</protein>
<sequence>MIIIIGNQKGGAGKSTFALVLANFLSQTKNCAVTVIDMDYQQSIAQKFEKAKILENAEPYEVVPANLESYPYLRELLCKNAKDIILIDLPGKLDDDGLIPVFNSADLVICPFSYDEFTFQSTVLFTVVMKRINPEINMVFVPNRIKSNARYEIMLEVNEQLSRFGKITAVLPDRIDFQRVTTFYTPVSLQTVTTSVLEQIYNDYLYGKNEITG</sequence>
<dbReference type="Pfam" id="PF01656">
    <property type="entry name" value="CbiA"/>
    <property type="match status" value="1"/>
</dbReference>
<evidence type="ECO:0000313" key="3">
    <source>
        <dbReference type="Proteomes" id="UP000618754"/>
    </source>
</evidence>
<evidence type="ECO:0000259" key="1">
    <source>
        <dbReference type="Pfam" id="PF01656"/>
    </source>
</evidence>
<gene>
    <name evidence="2" type="ORF">IDJ75_11330</name>
</gene>
<dbReference type="CDD" id="cd02042">
    <property type="entry name" value="ParAB_family"/>
    <property type="match status" value="1"/>
</dbReference>
<dbReference type="SUPFAM" id="SSF52540">
    <property type="entry name" value="P-loop containing nucleoside triphosphate hydrolases"/>
    <property type="match status" value="1"/>
</dbReference>
<dbReference type="EMBL" id="JACWMW010000002">
    <property type="protein sequence ID" value="MBD1385873.1"/>
    <property type="molecule type" value="Genomic_DNA"/>
</dbReference>
<evidence type="ECO:0000313" key="2">
    <source>
        <dbReference type="EMBL" id="MBD1385873.1"/>
    </source>
</evidence>
<keyword evidence="3" id="KW-1185">Reference proteome</keyword>
<dbReference type="InterPro" id="IPR002586">
    <property type="entry name" value="CobQ/CobB/MinD/ParA_Nub-bd_dom"/>
</dbReference>
<feature type="domain" description="CobQ/CobB/MinD/ParA nucleotide binding" evidence="1">
    <location>
        <begin position="3"/>
        <end position="179"/>
    </location>
</feature>
<accession>A0ABR7X5M2</accession>
<dbReference type="Proteomes" id="UP000618754">
    <property type="component" value="Unassembled WGS sequence"/>
</dbReference>